<evidence type="ECO:0000313" key="3">
    <source>
        <dbReference type="Proteomes" id="UP000315842"/>
    </source>
</evidence>
<name>A0A4Y3KAU3_CELUD</name>
<accession>A0A4Y3KAU3</accession>
<dbReference type="RefSeq" id="WP_174773807.1">
    <property type="nucleotide sequence ID" value="NZ_BJLP01000006.1"/>
</dbReference>
<dbReference type="EMBL" id="BJLP01000006">
    <property type="protein sequence ID" value="GEA80108.1"/>
    <property type="molecule type" value="Genomic_DNA"/>
</dbReference>
<evidence type="ECO:0000256" key="1">
    <source>
        <dbReference type="SAM" id="MobiDB-lite"/>
    </source>
</evidence>
<dbReference type="AlphaFoldDB" id="A0A4Y3KAU3"/>
<comment type="caution">
    <text evidence="2">The sequence shown here is derived from an EMBL/GenBank/DDBJ whole genome shotgun (WGS) entry which is preliminary data.</text>
</comment>
<organism evidence="2 3">
    <name type="scientific">Cellulomonas uda</name>
    <dbReference type="NCBI Taxonomy" id="1714"/>
    <lineage>
        <taxon>Bacteria</taxon>
        <taxon>Bacillati</taxon>
        <taxon>Actinomycetota</taxon>
        <taxon>Actinomycetes</taxon>
        <taxon>Micrococcales</taxon>
        <taxon>Cellulomonadaceae</taxon>
        <taxon>Cellulomonas</taxon>
    </lineage>
</organism>
<keyword evidence="3" id="KW-1185">Reference proteome</keyword>
<protein>
    <submittedName>
        <fullName evidence="2">Uncharacterized protein</fullName>
    </submittedName>
</protein>
<evidence type="ECO:0000313" key="2">
    <source>
        <dbReference type="EMBL" id="GEA80108.1"/>
    </source>
</evidence>
<proteinExistence type="predicted"/>
<gene>
    <name evidence="2" type="ORF">CUD01_05520</name>
</gene>
<dbReference type="Proteomes" id="UP000315842">
    <property type="component" value="Unassembled WGS sequence"/>
</dbReference>
<reference evidence="2 3" key="1">
    <citation type="submission" date="2019-06" db="EMBL/GenBank/DDBJ databases">
        <title>Whole genome shotgun sequence of Cellulomonas uda NBRC 3747.</title>
        <authorList>
            <person name="Hosoyama A."/>
            <person name="Uohara A."/>
            <person name="Ohji S."/>
            <person name="Ichikawa N."/>
        </authorList>
    </citation>
    <scope>NUCLEOTIDE SEQUENCE [LARGE SCALE GENOMIC DNA]</scope>
    <source>
        <strain evidence="2 3">NBRC 3747</strain>
    </source>
</reference>
<feature type="region of interest" description="Disordered" evidence="1">
    <location>
        <begin position="250"/>
        <end position="276"/>
    </location>
</feature>
<sequence>MTLHEPLTDDDLRARLAAADPWSAPDLDDVLAPLVARHATADRAPAPVTRLPLRHARRWAVAGTGTAVALALTAAGVASGAWTGEHAGGTPDGLLVVDGVTYRNESGTDTSEMLDLSHPDAPAVVASLAPRDEPLPAWLTWDEVAAYVLPVPVDEPSVTSADGITASLHSVAGAAWQAQWFAARAAGDDVSAARALDAWEAALEATRWAWEEESWKGRERLVADVRAGDAAAMLQDLEANGVADFVERIGADGDPATTDELPGLDPAGAGLAGDGR</sequence>